<evidence type="ECO:0000256" key="1">
    <source>
        <dbReference type="ARBA" id="ARBA00006817"/>
    </source>
</evidence>
<keyword evidence="4" id="KW-1185">Reference proteome</keyword>
<organism evidence="3 4">
    <name type="scientific">Citricoccus zhacaiensis</name>
    <dbReference type="NCBI Taxonomy" id="489142"/>
    <lineage>
        <taxon>Bacteria</taxon>
        <taxon>Bacillati</taxon>
        <taxon>Actinomycetota</taxon>
        <taxon>Actinomycetes</taxon>
        <taxon>Micrococcales</taxon>
        <taxon>Micrococcaceae</taxon>
        <taxon>Citricoccus</taxon>
    </lineage>
</organism>
<comment type="similarity">
    <text evidence="1">Belongs to the AHA1 family.</text>
</comment>
<dbReference type="Proteomes" id="UP000642509">
    <property type="component" value="Unassembled WGS sequence"/>
</dbReference>
<accession>A0ABQ2LX03</accession>
<gene>
    <name evidence="3" type="ORF">GCM10010977_14070</name>
</gene>
<feature type="domain" description="Activator of Hsp90 ATPase homologue 1/2-like C-terminal" evidence="2">
    <location>
        <begin position="36"/>
        <end position="161"/>
    </location>
</feature>
<dbReference type="Gene3D" id="3.30.530.20">
    <property type="match status" value="1"/>
</dbReference>
<reference evidence="4" key="1">
    <citation type="journal article" date="2019" name="Int. J. Syst. Evol. Microbiol.">
        <title>The Global Catalogue of Microorganisms (GCM) 10K type strain sequencing project: providing services to taxonomists for standard genome sequencing and annotation.</title>
        <authorList>
            <consortium name="The Broad Institute Genomics Platform"/>
            <consortium name="The Broad Institute Genome Sequencing Center for Infectious Disease"/>
            <person name="Wu L."/>
            <person name="Ma J."/>
        </authorList>
    </citation>
    <scope>NUCLEOTIDE SEQUENCE [LARGE SCALE GENOMIC DNA]</scope>
    <source>
        <strain evidence="4">CGMCC 1.7064</strain>
    </source>
</reference>
<name>A0ABQ2LX03_9MICC</name>
<dbReference type="SUPFAM" id="SSF55961">
    <property type="entry name" value="Bet v1-like"/>
    <property type="match status" value="1"/>
</dbReference>
<dbReference type="RefSeq" id="WP_188805461.1">
    <property type="nucleotide sequence ID" value="NZ_BAAAOU010000004.1"/>
</dbReference>
<comment type="caution">
    <text evidence="3">The sequence shown here is derived from an EMBL/GenBank/DDBJ whole genome shotgun (WGS) entry which is preliminary data.</text>
</comment>
<evidence type="ECO:0000313" key="4">
    <source>
        <dbReference type="Proteomes" id="UP000642509"/>
    </source>
</evidence>
<dbReference type="InterPro" id="IPR023393">
    <property type="entry name" value="START-like_dom_sf"/>
</dbReference>
<dbReference type="EMBL" id="BMLQ01000003">
    <property type="protein sequence ID" value="GGO44199.1"/>
    <property type="molecule type" value="Genomic_DNA"/>
</dbReference>
<dbReference type="InterPro" id="IPR013538">
    <property type="entry name" value="ASHA1/2-like_C"/>
</dbReference>
<proteinExistence type="inferred from homology"/>
<dbReference type="CDD" id="cd07814">
    <property type="entry name" value="SRPBCC_CalC_Aha1-like"/>
    <property type="match status" value="1"/>
</dbReference>
<evidence type="ECO:0000313" key="3">
    <source>
        <dbReference type="EMBL" id="GGO44199.1"/>
    </source>
</evidence>
<evidence type="ECO:0000259" key="2">
    <source>
        <dbReference type="Pfam" id="PF08327"/>
    </source>
</evidence>
<sequence length="299" mass="31507">MSETQGHPAVIGEPSARFERDGPGCWAIVEVAVPGTAEEVWDSVATGPGYRRWFVEAELEPRVGGALVTHHGDFGDSEGTITAWDPPHRYAYVEPDWMGEGAPVPDWTTEITLEPVPDDGPPATLVRLTSGVATEADTWGEDIGGTLPGWRSALRLLAEYHAHFAGRETAQALVMREVPAGHRLTVLLGLEGAVVGQQATARAETDGRHLAVTGTVIEASSGPGGTGPTQQDSVVLRVTDGTGGTTPGVYEFGTIQYGETRMSVVRGYLHVPAGADPGAAEAARTVERDWAGVLDVLLA</sequence>
<dbReference type="Pfam" id="PF08327">
    <property type="entry name" value="AHSA1"/>
    <property type="match status" value="1"/>
</dbReference>
<protein>
    <recommendedName>
        <fullName evidence="2">Activator of Hsp90 ATPase homologue 1/2-like C-terminal domain-containing protein</fullName>
    </recommendedName>
</protein>